<dbReference type="Proteomes" id="UP000267251">
    <property type="component" value="Unassembled WGS sequence"/>
</dbReference>
<reference evidence="8" key="1">
    <citation type="journal article" date="2018" name="Nat. Microbiol.">
        <title>Leveraging single-cell genomics to expand the fungal tree of life.</title>
        <authorList>
            <person name="Ahrendt S.R."/>
            <person name="Quandt C.A."/>
            <person name="Ciobanu D."/>
            <person name="Clum A."/>
            <person name="Salamov A."/>
            <person name="Andreopoulos B."/>
            <person name="Cheng J.F."/>
            <person name="Woyke T."/>
            <person name="Pelin A."/>
            <person name="Henrissat B."/>
            <person name="Reynolds N.K."/>
            <person name="Benny G.L."/>
            <person name="Smith M.E."/>
            <person name="James T.Y."/>
            <person name="Grigoriev I.V."/>
        </authorList>
    </citation>
    <scope>NUCLEOTIDE SEQUENCE [LARGE SCALE GENOMIC DNA]</scope>
</reference>
<feature type="transmembrane region" description="Helical" evidence="6">
    <location>
        <begin position="228"/>
        <end position="251"/>
    </location>
</feature>
<comment type="subcellular location">
    <subcellularLocation>
        <location evidence="1">Membrane</location>
        <topology evidence="1">Multi-pass membrane protein</topology>
    </subcellularLocation>
</comment>
<evidence type="ECO:0000256" key="4">
    <source>
        <dbReference type="ARBA" id="ARBA00022989"/>
    </source>
</evidence>
<dbReference type="AlphaFoldDB" id="A0A4P9Y8H2"/>
<sequence>SILQGAQKIAYVGIVYLTLSQAYTAGRNQVRKEDMAWASAMNFSRKTLRALYSHMHITKEEQKMIEQLNAHGKESEDGAADLPVVPTGIIPLSVEEQAERIRTDIRWAVLADLFLILVADSQYDSRGRNLLRKISEHLGVPWIDVVGMELRISEHLRMSEEVASTMRAEESVSEKRNRDGRGARWAMMGLATVGGGLMLGLSAGLLAPVIGAGLAAGFTGIGVAGTGAFMGGAGGMALITTGGVLTGSGLAGKKMHKRTKGVSFFDFHPVVDDKRANLLLCVSGMLSRDEDFWLPFSTVDPIVGDQFCLMWEPEMLTELDNVLKILAGELLGQAVQTVLGHTMLSTLMAGLMWPLALSKLGYLVDNPWSVGLDRARKAGLILADTLLQHMQGHRPVTLVGYSLGARVIFYCLVELARVHAYGIVEDVYFAGAPVTASNELWTEAVSVVGGRLVNCYHKNDWVLGFLYRTVARYPVAGLAPIEGVCRLENMDVSLELKGHLGYRAAMPRLLKRLGVPVTAEEFTEPETAEERSERE</sequence>
<dbReference type="InterPro" id="IPR007941">
    <property type="entry name" value="DUF726"/>
</dbReference>
<keyword evidence="4 6" id="KW-1133">Transmembrane helix</keyword>
<gene>
    <name evidence="7" type="ORF">BJ684DRAFT_4159</name>
</gene>
<dbReference type="SUPFAM" id="SSF53474">
    <property type="entry name" value="alpha/beta-Hydrolases"/>
    <property type="match status" value="1"/>
</dbReference>
<dbReference type="InterPro" id="IPR029024">
    <property type="entry name" value="TerB-like"/>
</dbReference>
<comment type="similarity">
    <text evidence="2">Belongs to the TMCO4 family.</text>
</comment>
<dbReference type="PANTHER" id="PTHR17920">
    <property type="entry name" value="TRANSMEMBRANE AND COILED-COIL DOMAIN-CONTAINING PROTEIN 4 TMCO4"/>
    <property type="match status" value="1"/>
</dbReference>
<organism evidence="7 8">
    <name type="scientific">Piptocephalis cylindrospora</name>
    <dbReference type="NCBI Taxonomy" id="1907219"/>
    <lineage>
        <taxon>Eukaryota</taxon>
        <taxon>Fungi</taxon>
        <taxon>Fungi incertae sedis</taxon>
        <taxon>Zoopagomycota</taxon>
        <taxon>Zoopagomycotina</taxon>
        <taxon>Zoopagomycetes</taxon>
        <taxon>Zoopagales</taxon>
        <taxon>Piptocephalidaceae</taxon>
        <taxon>Piptocephalis</taxon>
    </lineage>
</organism>
<dbReference type="SUPFAM" id="SSF158682">
    <property type="entry name" value="TerB-like"/>
    <property type="match status" value="1"/>
</dbReference>
<accession>A0A4P9Y8H2</accession>
<dbReference type="GO" id="GO:0016020">
    <property type="term" value="C:membrane"/>
    <property type="evidence" value="ECO:0007669"/>
    <property type="project" value="UniProtKB-SubCell"/>
</dbReference>
<dbReference type="OrthoDB" id="277931at2759"/>
<dbReference type="EMBL" id="KZ987856">
    <property type="protein sequence ID" value="RKP14290.1"/>
    <property type="molecule type" value="Genomic_DNA"/>
</dbReference>
<dbReference type="InterPro" id="IPR029058">
    <property type="entry name" value="AB_hydrolase_fold"/>
</dbReference>
<evidence type="ECO:0000256" key="5">
    <source>
        <dbReference type="ARBA" id="ARBA00023136"/>
    </source>
</evidence>
<keyword evidence="3 6" id="KW-0812">Transmembrane</keyword>
<protein>
    <recommendedName>
        <fullName evidence="9">DUF726-domain-containing protein</fullName>
    </recommendedName>
</protein>
<evidence type="ECO:0000313" key="7">
    <source>
        <dbReference type="EMBL" id="RKP14290.1"/>
    </source>
</evidence>
<evidence type="ECO:0000256" key="6">
    <source>
        <dbReference type="SAM" id="Phobius"/>
    </source>
</evidence>
<evidence type="ECO:0008006" key="9">
    <source>
        <dbReference type="Google" id="ProtNLM"/>
    </source>
</evidence>
<dbReference type="Pfam" id="PF05277">
    <property type="entry name" value="DUF726"/>
    <property type="match status" value="1"/>
</dbReference>
<keyword evidence="8" id="KW-1185">Reference proteome</keyword>
<evidence type="ECO:0000256" key="2">
    <source>
        <dbReference type="ARBA" id="ARBA00009824"/>
    </source>
</evidence>
<evidence type="ECO:0000313" key="8">
    <source>
        <dbReference type="Proteomes" id="UP000267251"/>
    </source>
</evidence>
<feature type="non-terminal residue" evidence="7">
    <location>
        <position position="535"/>
    </location>
</feature>
<feature type="transmembrane region" description="Helical" evidence="6">
    <location>
        <begin position="185"/>
        <end position="216"/>
    </location>
</feature>
<evidence type="ECO:0000256" key="1">
    <source>
        <dbReference type="ARBA" id="ARBA00004141"/>
    </source>
</evidence>
<name>A0A4P9Y8H2_9FUNG</name>
<dbReference type="PANTHER" id="PTHR17920:SF3">
    <property type="entry name" value="TRANSMEMBRANE AND COILED-COIL DOMAIN-CONTAINING PROTEIN 4"/>
    <property type="match status" value="1"/>
</dbReference>
<evidence type="ECO:0000256" key="3">
    <source>
        <dbReference type="ARBA" id="ARBA00022692"/>
    </source>
</evidence>
<proteinExistence type="inferred from homology"/>
<keyword evidence="5 6" id="KW-0472">Membrane</keyword>
<feature type="non-terminal residue" evidence="7">
    <location>
        <position position="1"/>
    </location>
</feature>